<feature type="transmembrane region" description="Helical" evidence="6">
    <location>
        <begin position="335"/>
        <end position="359"/>
    </location>
</feature>
<evidence type="ECO:0000256" key="2">
    <source>
        <dbReference type="ARBA" id="ARBA00022475"/>
    </source>
</evidence>
<dbReference type="InterPro" id="IPR004869">
    <property type="entry name" value="MMPL_dom"/>
</dbReference>
<comment type="caution">
    <text evidence="8">The sequence shown here is derived from an EMBL/GenBank/DDBJ whole genome shotgun (WGS) entry which is preliminary data.</text>
</comment>
<dbReference type="Pfam" id="PF03176">
    <property type="entry name" value="MMPL"/>
    <property type="match status" value="2"/>
</dbReference>
<dbReference type="InterPro" id="IPR000731">
    <property type="entry name" value="SSD"/>
</dbReference>
<evidence type="ECO:0000256" key="6">
    <source>
        <dbReference type="SAM" id="Phobius"/>
    </source>
</evidence>
<evidence type="ECO:0000256" key="5">
    <source>
        <dbReference type="ARBA" id="ARBA00023136"/>
    </source>
</evidence>
<keyword evidence="4 6" id="KW-1133">Transmembrane helix</keyword>
<dbReference type="PANTHER" id="PTHR33406:SF12">
    <property type="entry name" value="BLR2997 PROTEIN"/>
    <property type="match status" value="1"/>
</dbReference>
<feature type="transmembrane region" description="Helical" evidence="6">
    <location>
        <begin position="588"/>
        <end position="611"/>
    </location>
</feature>
<dbReference type="PRINTS" id="PR00702">
    <property type="entry name" value="ACRIFLAVINRP"/>
</dbReference>
<evidence type="ECO:0000256" key="3">
    <source>
        <dbReference type="ARBA" id="ARBA00022692"/>
    </source>
</evidence>
<feature type="transmembrane region" description="Helical" evidence="6">
    <location>
        <begin position="693"/>
        <end position="713"/>
    </location>
</feature>
<keyword evidence="3 6" id="KW-0812">Transmembrane</keyword>
<organism evidence="8 9">
    <name type="scientific">Maribacter cobaltidurans</name>
    <dbReference type="NCBI Taxonomy" id="1178778"/>
    <lineage>
        <taxon>Bacteria</taxon>
        <taxon>Pseudomonadati</taxon>
        <taxon>Bacteroidota</taxon>
        <taxon>Flavobacteriia</taxon>
        <taxon>Flavobacteriales</taxon>
        <taxon>Flavobacteriaceae</taxon>
        <taxon>Maribacter</taxon>
    </lineage>
</organism>
<proteinExistence type="predicted"/>
<feature type="transmembrane region" description="Helical" evidence="6">
    <location>
        <begin position="645"/>
        <end position="666"/>
    </location>
</feature>
<feature type="domain" description="SSD" evidence="7">
    <location>
        <begin position="231"/>
        <end position="358"/>
    </location>
</feature>
<comment type="subcellular location">
    <subcellularLocation>
        <location evidence="1">Cell membrane</location>
        <topology evidence="1">Multi-pass membrane protein</topology>
    </subcellularLocation>
</comment>
<dbReference type="InterPro" id="IPR050545">
    <property type="entry name" value="Mycobact_MmpL"/>
</dbReference>
<feature type="transmembrane region" description="Helical" evidence="6">
    <location>
        <begin position="207"/>
        <end position="226"/>
    </location>
</feature>
<dbReference type="PROSITE" id="PS50156">
    <property type="entry name" value="SSD"/>
    <property type="match status" value="1"/>
</dbReference>
<gene>
    <name evidence="8" type="ORF">V1I91_12090</name>
</gene>
<accession>A0ABU7IWB2</accession>
<evidence type="ECO:0000313" key="9">
    <source>
        <dbReference type="Proteomes" id="UP001356308"/>
    </source>
</evidence>
<feature type="transmembrane region" description="Helical" evidence="6">
    <location>
        <begin position="304"/>
        <end position="323"/>
    </location>
</feature>
<feature type="transmembrane region" description="Helical" evidence="6">
    <location>
        <begin position="233"/>
        <end position="253"/>
    </location>
</feature>
<feature type="transmembrane region" description="Helical" evidence="6">
    <location>
        <begin position="259"/>
        <end position="284"/>
    </location>
</feature>
<dbReference type="InterPro" id="IPR001036">
    <property type="entry name" value="Acrflvin-R"/>
</dbReference>
<evidence type="ECO:0000256" key="1">
    <source>
        <dbReference type="ARBA" id="ARBA00004651"/>
    </source>
</evidence>
<keyword evidence="5 6" id="KW-0472">Membrane</keyword>
<dbReference type="EMBL" id="JAZDDG010000005">
    <property type="protein sequence ID" value="MEE1976816.1"/>
    <property type="molecule type" value="Genomic_DNA"/>
</dbReference>
<feature type="transmembrane region" description="Helical" evidence="6">
    <location>
        <begin position="719"/>
        <end position="742"/>
    </location>
</feature>
<evidence type="ECO:0000256" key="4">
    <source>
        <dbReference type="ARBA" id="ARBA00022989"/>
    </source>
</evidence>
<feature type="transmembrane region" description="Helical" evidence="6">
    <location>
        <begin position="618"/>
        <end position="639"/>
    </location>
</feature>
<dbReference type="PANTHER" id="PTHR33406">
    <property type="entry name" value="MEMBRANE PROTEIN MJ1562-RELATED"/>
    <property type="match status" value="1"/>
</dbReference>
<sequence>MTNLSILKKVCIVLFIVLGVASASILGDLKFSFDFSQFFPEEDPDLEFYMEFVDEFGTDDNFLLIAVENQPTIFDQEFLERFKAFSAASQKFEFVTESASLTSLSYPLKTSLGYTTLPIVHIQDSLAYKQDWEKIKEDGLFINFLIEQKANSTVVALRTQDDLDYKQSERLLAQIRTSLKNHKLSNYHILGRAFFLEAIVEMQKSEVLKTSIIAAILVLIILLLVYRSLPLVLISMASISLSLIIFMGILALWGKELNAMAAFYPVLMLIVGTSDVIHVTDSFIRKIQSGKNRYAAIQSSLKEVGLTTLLTSVTTAIGFTTLLSSRLVSIQEFGINAAIGVLVAYITVIFFTGSLLISIPKKKLLGRKSISKRWVNYLLEINTFTKKNPRSILIGTAVFTGLCLWGISLISTNYEFKRTLPNKSEIASDFEYFQTNYAGFRPLEVAVMAQGNYSVLDFSVVLEIEKLMDHLKTYPSIGNLQSSNLPFKIVHKANNLNKSEFLTLPEKEPTFESYKRDVQRLARRQLERFVNTDRTMARINGKLQDIGTDSLKSVYQKIESFALTQLDTSKIKVKVTGKSMLLDKNSEYIRASLLEGLFYGLLLIGIIMVLVFRNFKMFIISLIPNILPILFAGSVLGFLNIPLEASLSVVFAIVFGIAVDDTIHFLGKYKLGITQGLTQEESLEKTFAHTGRALVITTIILFFGFMVMLFSIHQPSITIGLIISVTLVTALILDLLLLPVLIRKMLKEE</sequence>
<protein>
    <submittedName>
        <fullName evidence="8">MMPL family transporter</fullName>
    </submittedName>
</protein>
<evidence type="ECO:0000259" key="7">
    <source>
        <dbReference type="PROSITE" id="PS50156"/>
    </source>
</evidence>
<keyword evidence="9" id="KW-1185">Reference proteome</keyword>
<name>A0ABU7IWB2_9FLAO</name>
<dbReference type="SUPFAM" id="SSF82866">
    <property type="entry name" value="Multidrug efflux transporter AcrB transmembrane domain"/>
    <property type="match status" value="2"/>
</dbReference>
<dbReference type="Proteomes" id="UP001356308">
    <property type="component" value="Unassembled WGS sequence"/>
</dbReference>
<evidence type="ECO:0000313" key="8">
    <source>
        <dbReference type="EMBL" id="MEE1976816.1"/>
    </source>
</evidence>
<dbReference type="RefSeq" id="WP_272651509.1">
    <property type="nucleotide sequence ID" value="NZ_JAZDDG010000005.1"/>
</dbReference>
<reference evidence="8 9" key="1">
    <citation type="submission" date="2024-01" db="EMBL/GenBank/DDBJ databases">
        <title>Maribacter spp. originated from different algae showed divergent polysaccharides utilization ability.</title>
        <authorList>
            <person name="Wang H."/>
            <person name="Wu Y."/>
        </authorList>
    </citation>
    <scope>NUCLEOTIDE SEQUENCE [LARGE SCALE GENOMIC DNA]</scope>
    <source>
        <strain evidence="8 9">PR1</strain>
    </source>
</reference>
<dbReference type="Gene3D" id="1.20.1640.10">
    <property type="entry name" value="Multidrug efflux transporter AcrB transmembrane domain"/>
    <property type="match status" value="2"/>
</dbReference>
<feature type="transmembrane region" description="Helical" evidence="6">
    <location>
        <begin position="392"/>
        <end position="411"/>
    </location>
</feature>
<keyword evidence="2" id="KW-1003">Cell membrane</keyword>